<dbReference type="Gene3D" id="1.10.357.10">
    <property type="entry name" value="Tetracycline Repressor, domain 2"/>
    <property type="match status" value="1"/>
</dbReference>
<feature type="DNA-binding region" description="H-T-H motif" evidence="2">
    <location>
        <begin position="45"/>
        <end position="64"/>
    </location>
</feature>
<evidence type="ECO:0000259" key="3">
    <source>
        <dbReference type="PROSITE" id="PS50977"/>
    </source>
</evidence>
<accession>A0A7I7P662</accession>
<dbReference type="KEGG" id="mseo:MSEO_48720"/>
<dbReference type="EMBL" id="AP022582">
    <property type="protein sequence ID" value="BBY04373.1"/>
    <property type="molecule type" value="Genomic_DNA"/>
</dbReference>
<evidence type="ECO:0000256" key="2">
    <source>
        <dbReference type="PROSITE-ProRule" id="PRU00335"/>
    </source>
</evidence>
<dbReference type="Pfam" id="PF00440">
    <property type="entry name" value="TetR_N"/>
    <property type="match status" value="1"/>
</dbReference>
<dbReference type="InterPro" id="IPR001647">
    <property type="entry name" value="HTH_TetR"/>
</dbReference>
<keyword evidence="5" id="KW-1185">Reference proteome</keyword>
<dbReference type="Gene3D" id="1.10.10.60">
    <property type="entry name" value="Homeodomain-like"/>
    <property type="match status" value="1"/>
</dbReference>
<dbReference type="PROSITE" id="PS50977">
    <property type="entry name" value="HTH_TETR_2"/>
    <property type="match status" value="1"/>
</dbReference>
<organism evidence="4 5">
    <name type="scientific">Mycobacterium seoulense</name>
    <dbReference type="NCBI Taxonomy" id="386911"/>
    <lineage>
        <taxon>Bacteria</taxon>
        <taxon>Bacillati</taxon>
        <taxon>Actinomycetota</taxon>
        <taxon>Actinomycetes</taxon>
        <taxon>Mycobacteriales</taxon>
        <taxon>Mycobacteriaceae</taxon>
        <taxon>Mycobacterium</taxon>
    </lineage>
</organism>
<proteinExistence type="predicted"/>
<dbReference type="SUPFAM" id="SSF46689">
    <property type="entry name" value="Homeodomain-like"/>
    <property type="match status" value="1"/>
</dbReference>
<evidence type="ECO:0000313" key="4">
    <source>
        <dbReference type="EMBL" id="BBY04373.1"/>
    </source>
</evidence>
<name>A0A7I7P662_9MYCO</name>
<evidence type="ECO:0000256" key="1">
    <source>
        <dbReference type="ARBA" id="ARBA00023125"/>
    </source>
</evidence>
<dbReference type="AlphaFoldDB" id="A0A7I7P662"/>
<keyword evidence="1 2" id="KW-0238">DNA-binding</keyword>
<feature type="domain" description="HTH tetR-type" evidence="3">
    <location>
        <begin position="22"/>
        <end position="82"/>
    </location>
</feature>
<dbReference type="RefSeq" id="WP_163683888.1">
    <property type="nucleotide sequence ID" value="NZ_AP022582.1"/>
</dbReference>
<gene>
    <name evidence="4" type="ORF">MSEO_48720</name>
</gene>
<dbReference type="GO" id="GO:0003677">
    <property type="term" value="F:DNA binding"/>
    <property type="evidence" value="ECO:0007669"/>
    <property type="project" value="UniProtKB-UniRule"/>
</dbReference>
<evidence type="ECO:0000313" key="5">
    <source>
        <dbReference type="Proteomes" id="UP000466632"/>
    </source>
</evidence>
<sequence length="202" mass="21936">MLFERGALVEAVANAPVLRYGALDRAHLTKHLLRLAKRVGVGRVTMRELAAEAGTAASSVYYHVRDKRELLDLLIESVLAQIEVPDEGDWESRLVVLYMNAWKVLVEVPGIAALLQEHAHTAAAAEMDRASRGILRESGLNAERFDAAHATLYVHLLGSVQLEHIRRAGATADGPSDGAFAYGLRLILTGLRNELEHGSGAS</sequence>
<protein>
    <submittedName>
        <fullName evidence="4">TetR family transcriptional regulator</fullName>
    </submittedName>
</protein>
<dbReference type="InterPro" id="IPR036271">
    <property type="entry name" value="Tet_transcr_reg_TetR-rel_C_sf"/>
</dbReference>
<reference evidence="4 5" key="1">
    <citation type="journal article" date="2019" name="Emerg. Microbes Infect.">
        <title>Comprehensive subspecies identification of 175 nontuberculous mycobacteria species based on 7547 genomic profiles.</title>
        <authorList>
            <person name="Matsumoto Y."/>
            <person name="Kinjo T."/>
            <person name="Motooka D."/>
            <person name="Nabeya D."/>
            <person name="Jung N."/>
            <person name="Uechi K."/>
            <person name="Horii T."/>
            <person name="Iida T."/>
            <person name="Fujita J."/>
            <person name="Nakamura S."/>
        </authorList>
    </citation>
    <scope>NUCLEOTIDE SEQUENCE [LARGE SCALE GENOMIC DNA]</scope>
    <source>
        <strain evidence="4 5">JCM 16018</strain>
    </source>
</reference>
<dbReference type="InterPro" id="IPR009057">
    <property type="entry name" value="Homeodomain-like_sf"/>
</dbReference>
<dbReference type="Proteomes" id="UP000466632">
    <property type="component" value="Chromosome"/>
</dbReference>
<dbReference type="SUPFAM" id="SSF48498">
    <property type="entry name" value="Tetracyclin repressor-like, C-terminal domain"/>
    <property type="match status" value="1"/>
</dbReference>